<sequence length="116" mass="12220">MIAWIPFIVVVAFVGGFTVSAWSPRFGAARDRLALATDGLAAAGILVASRALVDWTSTTVFAWYALVLLLAVAAVGAVLRWRSLPPLKDPTKRTRRTVGAGFAAVVILGLVAVTNL</sequence>
<accession>A0A2S3Z4Y5</accession>
<evidence type="ECO:0000313" key="3">
    <source>
        <dbReference type="Proteomes" id="UP000237104"/>
    </source>
</evidence>
<dbReference type="OrthoDB" id="5120210at2"/>
<name>A0A2S3Z4Y5_9MICO</name>
<keyword evidence="1" id="KW-0472">Membrane</keyword>
<dbReference type="AlphaFoldDB" id="A0A2S3Z4Y5"/>
<proteinExistence type="predicted"/>
<keyword evidence="1" id="KW-0812">Transmembrane</keyword>
<feature type="transmembrane region" description="Helical" evidence="1">
    <location>
        <begin position="35"/>
        <end position="53"/>
    </location>
</feature>
<reference evidence="2 3" key="1">
    <citation type="submission" date="2018-01" db="EMBL/GenBank/DDBJ databases">
        <title>Cryobacterium sp. nov., from glaciers in China.</title>
        <authorList>
            <person name="Liu Q."/>
            <person name="Xin Y.-H."/>
        </authorList>
    </citation>
    <scope>NUCLEOTIDE SEQUENCE [LARGE SCALE GENOMIC DNA]</scope>
    <source>
        <strain evidence="2 3">TMB1-8</strain>
    </source>
</reference>
<feature type="transmembrane region" description="Helical" evidence="1">
    <location>
        <begin position="6"/>
        <end position="23"/>
    </location>
</feature>
<gene>
    <name evidence="2" type="ORF">C3B59_18870</name>
</gene>
<evidence type="ECO:0000256" key="1">
    <source>
        <dbReference type="SAM" id="Phobius"/>
    </source>
</evidence>
<dbReference type="RefSeq" id="WP_103432717.1">
    <property type="nucleotide sequence ID" value="NZ_PPXF01000074.1"/>
</dbReference>
<comment type="caution">
    <text evidence="2">The sequence shown here is derived from an EMBL/GenBank/DDBJ whole genome shotgun (WGS) entry which is preliminary data.</text>
</comment>
<protein>
    <submittedName>
        <fullName evidence="2">Uncharacterized protein</fullName>
    </submittedName>
</protein>
<organism evidence="2 3">
    <name type="scientific">Cryobacterium zongtaii</name>
    <dbReference type="NCBI Taxonomy" id="1259217"/>
    <lineage>
        <taxon>Bacteria</taxon>
        <taxon>Bacillati</taxon>
        <taxon>Actinomycetota</taxon>
        <taxon>Actinomycetes</taxon>
        <taxon>Micrococcales</taxon>
        <taxon>Microbacteriaceae</taxon>
        <taxon>Cryobacterium</taxon>
    </lineage>
</organism>
<feature type="transmembrane region" description="Helical" evidence="1">
    <location>
        <begin position="98"/>
        <end position="115"/>
    </location>
</feature>
<keyword evidence="1" id="KW-1133">Transmembrane helix</keyword>
<dbReference type="Proteomes" id="UP000237104">
    <property type="component" value="Unassembled WGS sequence"/>
</dbReference>
<evidence type="ECO:0000313" key="2">
    <source>
        <dbReference type="EMBL" id="POH58123.1"/>
    </source>
</evidence>
<dbReference type="EMBL" id="PPXF01000074">
    <property type="protein sequence ID" value="POH58123.1"/>
    <property type="molecule type" value="Genomic_DNA"/>
</dbReference>
<feature type="transmembrane region" description="Helical" evidence="1">
    <location>
        <begin position="59"/>
        <end position="78"/>
    </location>
</feature>